<accession>A0A0V8QD64</accession>
<dbReference type="PANTHER" id="PTHR43794">
    <property type="entry name" value="AMINOHYDROLASE SSNA-RELATED"/>
    <property type="match status" value="1"/>
</dbReference>
<dbReference type="RefSeq" id="WP_058353294.1">
    <property type="nucleotide sequence ID" value="NZ_CABMMD010000171.1"/>
</dbReference>
<reference evidence="3 4" key="1">
    <citation type="submission" date="2015-11" db="EMBL/GenBank/DDBJ databases">
        <title>Butyribacter intestini gen. nov., sp. nov., a butyric acid-producing bacterium of the family Lachnospiraceae isolated from the human faeces.</title>
        <authorList>
            <person name="Zou Y."/>
            <person name="Xue W."/>
            <person name="Luo G."/>
            <person name="Lv M."/>
        </authorList>
    </citation>
    <scope>NUCLEOTIDE SEQUENCE [LARGE SCALE GENOMIC DNA]</scope>
    <source>
        <strain evidence="3 4">ACET-33324</strain>
    </source>
</reference>
<dbReference type="OrthoDB" id="9807210at2"/>
<dbReference type="STRING" id="290052.ASU35_12835"/>
<comment type="caution">
    <text evidence="3">The sequence shown here is derived from an EMBL/GenBank/DDBJ whole genome shotgun (WGS) entry which is preliminary data.</text>
</comment>
<protein>
    <submittedName>
        <fullName evidence="3">Amidohydrolase</fullName>
    </submittedName>
</protein>
<dbReference type="InterPro" id="IPR032466">
    <property type="entry name" value="Metal_Hydrolase"/>
</dbReference>
<proteinExistence type="predicted"/>
<dbReference type="InterPro" id="IPR011059">
    <property type="entry name" value="Metal-dep_hydrolase_composite"/>
</dbReference>
<dbReference type="PANTHER" id="PTHR43794:SF11">
    <property type="entry name" value="AMIDOHYDROLASE-RELATED DOMAIN-CONTAINING PROTEIN"/>
    <property type="match status" value="1"/>
</dbReference>
<dbReference type="Gene3D" id="2.30.40.10">
    <property type="entry name" value="Urease, subunit C, domain 1"/>
    <property type="match status" value="1"/>
</dbReference>
<sequence>MNIRFYNVRLITMEGGVWVEEGELWVKGNKIAYVGAENKEAAAKESWDREIDGQGNVLMPGFKDAHTHSAMTFLRSYADDLPLLDWLHKQVFPMEAKLCPEHIAPLTKLAIMEYLTSGITANLDMYYFAEEIARAAIETGFRTVIQGSVGGDASGAERLRQEYEKFKNFHELISYQLGFHAEYTASRELLEAVAALAEEYKQPVFTHNSESESEVAQCIEKTGMTPTAYLDSLGIFNYGGTTFHCVHMTDEDLDICKKRNISVVTNPGSNTKLASGVARINDMLKWGINLGIGTDGPASNNCLDMFREMFLVTGLGKLKEKDAAAIDANDVLYMATAGGAKAMGLTDCDTLKEGKLADLVMIDLHQPNMQPLNNIAKNIVYSGSKQNVKLTMVNGRVLYEDGKFYIGEEPEAIYAKANEIIQEFKK</sequence>
<dbReference type="GO" id="GO:0016810">
    <property type="term" value="F:hydrolase activity, acting on carbon-nitrogen (but not peptide) bonds"/>
    <property type="evidence" value="ECO:0007669"/>
    <property type="project" value="InterPro"/>
</dbReference>
<dbReference type="InterPro" id="IPR006680">
    <property type="entry name" value="Amidohydro-rel"/>
</dbReference>
<evidence type="ECO:0000259" key="2">
    <source>
        <dbReference type="Pfam" id="PF01979"/>
    </source>
</evidence>
<keyword evidence="1 3" id="KW-0378">Hydrolase</keyword>
<dbReference type="Gene3D" id="3.20.20.140">
    <property type="entry name" value="Metal-dependent hydrolases"/>
    <property type="match status" value="1"/>
</dbReference>
<feature type="domain" description="Amidohydrolase-related" evidence="2">
    <location>
        <begin position="57"/>
        <end position="397"/>
    </location>
</feature>
<evidence type="ECO:0000313" key="4">
    <source>
        <dbReference type="Proteomes" id="UP000054874"/>
    </source>
</evidence>
<dbReference type="CDD" id="cd01298">
    <property type="entry name" value="ATZ_TRZ_like"/>
    <property type="match status" value="1"/>
</dbReference>
<evidence type="ECO:0000313" key="3">
    <source>
        <dbReference type="EMBL" id="KSV58468.1"/>
    </source>
</evidence>
<dbReference type="AlphaFoldDB" id="A0A0V8QD64"/>
<organism evidence="3 4">
    <name type="scientific">Acetivibrio ethanolgignens</name>
    <dbReference type="NCBI Taxonomy" id="290052"/>
    <lineage>
        <taxon>Bacteria</taxon>
        <taxon>Bacillati</taxon>
        <taxon>Bacillota</taxon>
        <taxon>Clostridia</taxon>
        <taxon>Eubacteriales</taxon>
        <taxon>Oscillospiraceae</taxon>
        <taxon>Acetivibrio</taxon>
    </lineage>
</organism>
<dbReference type="SUPFAM" id="SSF51556">
    <property type="entry name" value="Metallo-dependent hydrolases"/>
    <property type="match status" value="1"/>
</dbReference>
<dbReference type="SUPFAM" id="SSF51338">
    <property type="entry name" value="Composite domain of metallo-dependent hydrolases"/>
    <property type="match status" value="1"/>
</dbReference>
<gene>
    <name evidence="3" type="ORF">ASU35_12835</name>
</gene>
<dbReference type="EMBL" id="LNAM01000171">
    <property type="protein sequence ID" value="KSV58468.1"/>
    <property type="molecule type" value="Genomic_DNA"/>
</dbReference>
<keyword evidence="4" id="KW-1185">Reference proteome</keyword>
<dbReference type="Proteomes" id="UP000054874">
    <property type="component" value="Unassembled WGS sequence"/>
</dbReference>
<evidence type="ECO:0000256" key="1">
    <source>
        <dbReference type="ARBA" id="ARBA00022801"/>
    </source>
</evidence>
<dbReference type="InterPro" id="IPR050287">
    <property type="entry name" value="MTA/SAH_deaminase"/>
</dbReference>
<name>A0A0V8QD64_9FIRM</name>
<dbReference type="Pfam" id="PF01979">
    <property type="entry name" value="Amidohydro_1"/>
    <property type="match status" value="1"/>
</dbReference>